<dbReference type="PROSITE" id="PS50112">
    <property type="entry name" value="PAS"/>
    <property type="match status" value="1"/>
</dbReference>
<name>A0A4U0RH73_9ACTN</name>
<dbReference type="EMBL" id="SUMC01000195">
    <property type="protein sequence ID" value="TJZ94951.1"/>
    <property type="molecule type" value="Genomic_DNA"/>
</dbReference>
<dbReference type="SMART" id="SM00331">
    <property type="entry name" value="PP2C_SIG"/>
    <property type="match status" value="1"/>
</dbReference>
<dbReference type="Proteomes" id="UP000305778">
    <property type="component" value="Unassembled WGS sequence"/>
</dbReference>
<dbReference type="InterPro" id="IPR013767">
    <property type="entry name" value="PAS_fold"/>
</dbReference>
<dbReference type="PANTHER" id="PTHR43156">
    <property type="entry name" value="STAGE II SPORULATION PROTEIN E-RELATED"/>
    <property type="match status" value="1"/>
</dbReference>
<dbReference type="InterPro" id="IPR003594">
    <property type="entry name" value="HATPase_dom"/>
</dbReference>
<dbReference type="InterPro" id="IPR000014">
    <property type="entry name" value="PAS"/>
</dbReference>
<evidence type="ECO:0000256" key="1">
    <source>
        <dbReference type="ARBA" id="ARBA00022801"/>
    </source>
</evidence>
<keyword evidence="5" id="KW-1185">Reference proteome</keyword>
<dbReference type="AlphaFoldDB" id="A0A4U0RH73"/>
<dbReference type="CDD" id="cd16936">
    <property type="entry name" value="HATPase_RsbW-like"/>
    <property type="match status" value="1"/>
</dbReference>
<dbReference type="Gene3D" id="3.30.565.10">
    <property type="entry name" value="Histidine kinase-like ATPase, C-terminal domain"/>
    <property type="match status" value="1"/>
</dbReference>
<dbReference type="SUPFAM" id="SSF55785">
    <property type="entry name" value="PYP-like sensor domain (PAS domain)"/>
    <property type="match status" value="2"/>
</dbReference>
<dbReference type="InterPro" id="IPR013656">
    <property type="entry name" value="PAS_4"/>
</dbReference>
<dbReference type="Pfam" id="PF07228">
    <property type="entry name" value="SpoIIE"/>
    <property type="match status" value="1"/>
</dbReference>
<dbReference type="InterPro" id="IPR001932">
    <property type="entry name" value="PPM-type_phosphatase-like_dom"/>
</dbReference>
<evidence type="ECO:0000256" key="2">
    <source>
        <dbReference type="SAM" id="MobiDB-lite"/>
    </source>
</evidence>
<evidence type="ECO:0000313" key="5">
    <source>
        <dbReference type="Proteomes" id="UP000305778"/>
    </source>
</evidence>
<feature type="domain" description="PAS" evidence="3">
    <location>
        <begin position="11"/>
        <end position="56"/>
    </location>
</feature>
<dbReference type="SMART" id="SM00091">
    <property type="entry name" value="PAS"/>
    <property type="match status" value="2"/>
</dbReference>
<dbReference type="SUPFAM" id="SSF81606">
    <property type="entry name" value="PP2C-like"/>
    <property type="match status" value="1"/>
</dbReference>
<evidence type="ECO:0000313" key="4">
    <source>
        <dbReference type="EMBL" id="TJZ94951.1"/>
    </source>
</evidence>
<comment type="caution">
    <text evidence="4">The sequence shown here is derived from an EMBL/GenBank/DDBJ whole genome shotgun (WGS) entry which is preliminary data.</text>
</comment>
<dbReference type="InterPro" id="IPR052016">
    <property type="entry name" value="Bact_Sigma-Reg"/>
</dbReference>
<proteinExistence type="predicted"/>
<sequence length="847" mass="91100">MAAMNSPEGMVPAAVQRPMGTAGAAIALLDAEGAVAGWTQAAQRLVGYAAAEVVGRPAAVILPSAKDRAKAYAFARRCRVSGGWSGVAAVRHRDGRRLDVSLRVSPLSGPDGRTQWLVSATGMAAVTSWAVNGSGLESLLTRAPIGIIVRDLELRCIWVNETLEFQDGIPREQRLGRRLTETLPGAEAEAAEGVMRRVLNSGTPVVDHDFRAWLPLDRRRERAFSASFFRLEDADGHVLGMCGMWVDVTGRERARERLAILSEASARIGSSLDVMRTGQELADLAVPLLADLVTVDLAEAVPLGEEPLARLGRMGKHIPAFRRAGLASIHQEAPESLWAQGEAVFVPRTSPYTRVLSSGKSHLEPVLDTSPGTWLDQDPARAQKIHEYGMHSMMVVPIHARGAVLGVAVFVRTEDPVPFEQDDLLLAEELVTRAALCLDNARRYTRERAAALALQCNLLPHHLTGGSAVEVASRYLPADSHYGAGGDWFDVIPLSGARVALVIGDVVGHGINAAATMGRLRTAVHTLADMDLPPDELLAHLDDLAIRLIEEDADAKDKEGIAAAVLGATCLYAVYDPVTRRCTMARAGHPPPAIVDPHGQVTFPDLPAGTPLGLGMVPFESVEVELPEASLLALYTDGLVETRDQDIDAGMHRLATVLAQPGLPLEDLCSAVVDTLPSPASCDDVTLLLARTRTLGPEQVVSWELPSDPAVVSSARSLAVRQLITWGLQDLAATTELIVSELVTNAIRHATGPIRLRLIRHQLLTCEVSDTSDSLPRVRHARITDERGRGLFLVAQMSHRRGARYTTGGKIVWAEQELTPVVPGGDDPVGLRNKLDRTTSRIERSSP</sequence>
<feature type="compositionally biased region" description="Basic and acidic residues" evidence="2">
    <location>
        <begin position="833"/>
        <end position="847"/>
    </location>
</feature>
<gene>
    <name evidence="4" type="ORF">FCI23_52765</name>
</gene>
<dbReference type="Pfam" id="PF00989">
    <property type="entry name" value="PAS"/>
    <property type="match status" value="1"/>
</dbReference>
<dbReference type="InterPro" id="IPR003018">
    <property type="entry name" value="GAF"/>
</dbReference>
<protein>
    <submittedName>
        <fullName evidence="4">PAS domain S-box protein</fullName>
    </submittedName>
</protein>
<dbReference type="Gene3D" id="3.30.450.20">
    <property type="entry name" value="PAS domain"/>
    <property type="match status" value="2"/>
</dbReference>
<reference evidence="4 5" key="1">
    <citation type="submission" date="2019-04" db="EMBL/GenBank/DDBJ databases">
        <title>Streptomyces oryziradicis sp. nov., a novel actinomycete isolated from rhizosphere soil of rice (Oryza sativa L.).</title>
        <authorList>
            <person name="Li C."/>
        </authorList>
    </citation>
    <scope>NUCLEOTIDE SEQUENCE [LARGE SCALE GENOMIC DNA]</scope>
    <source>
        <strain evidence="4 5">NEAU-C40</strain>
    </source>
</reference>
<dbReference type="OrthoDB" id="118142at2"/>
<feature type="region of interest" description="Disordered" evidence="2">
    <location>
        <begin position="823"/>
        <end position="847"/>
    </location>
</feature>
<dbReference type="NCBIfam" id="TIGR00229">
    <property type="entry name" value="sensory_box"/>
    <property type="match status" value="2"/>
</dbReference>
<dbReference type="InterPro" id="IPR035965">
    <property type="entry name" value="PAS-like_dom_sf"/>
</dbReference>
<dbReference type="Gene3D" id="3.30.450.40">
    <property type="match status" value="1"/>
</dbReference>
<dbReference type="GO" id="GO:0006355">
    <property type="term" value="P:regulation of DNA-templated transcription"/>
    <property type="evidence" value="ECO:0007669"/>
    <property type="project" value="InterPro"/>
</dbReference>
<dbReference type="FunFam" id="3.30.565.10:FF:000028">
    <property type="entry name" value="PAS sensor protein"/>
    <property type="match status" value="1"/>
</dbReference>
<dbReference type="Pfam" id="PF13581">
    <property type="entry name" value="HATPase_c_2"/>
    <property type="match status" value="1"/>
</dbReference>
<dbReference type="Pfam" id="PF01590">
    <property type="entry name" value="GAF"/>
    <property type="match status" value="1"/>
</dbReference>
<dbReference type="SUPFAM" id="SSF55781">
    <property type="entry name" value="GAF domain-like"/>
    <property type="match status" value="1"/>
</dbReference>
<dbReference type="Gene3D" id="3.60.40.10">
    <property type="entry name" value="PPM-type phosphatase domain"/>
    <property type="match status" value="1"/>
</dbReference>
<dbReference type="FunFam" id="3.60.40.10:FF:000031">
    <property type="entry name" value="PAS sensor protein"/>
    <property type="match status" value="1"/>
</dbReference>
<dbReference type="InterPro" id="IPR036890">
    <property type="entry name" value="HATPase_C_sf"/>
</dbReference>
<accession>A0A4U0RH73</accession>
<dbReference type="PANTHER" id="PTHR43156:SF2">
    <property type="entry name" value="STAGE II SPORULATION PROTEIN E"/>
    <property type="match status" value="1"/>
</dbReference>
<dbReference type="InterPro" id="IPR036457">
    <property type="entry name" value="PPM-type-like_dom_sf"/>
</dbReference>
<dbReference type="FunFam" id="3.30.450.40:FF:000035">
    <property type="entry name" value="PAS sensor protein"/>
    <property type="match status" value="1"/>
</dbReference>
<dbReference type="Pfam" id="PF08448">
    <property type="entry name" value="PAS_4"/>
    <property type="match status" value="1"/>
</dbReference>
<dbReference type="SUPFAM" id="SSF55874">
    <property type="entry name" value="ATPase domain of HSP90 chaperone/DNA topoisomerase II/histidine kinase"/>
    <property type="match status" value="1"/>
</dbReference>
<dbReference type="GO" id="GO:0016791">
    <property type="term" value="F:phosphatase activity"/>
    <property type="evidence" value="ECO:0007669"/>
    <property type="project" value="TreeGrafter"/>
</dbReference>
<dbReference type="CDD" id="cd00130">
    <property type="entry name" value="PAS"/>
    <property type="match status" value="2"/>
</dbReference>
<evidence type="ECO:0000259" key="3">
    <source>
        <dbReference type="PROSITE" id="PS50112"/>
    </source>
</evidence>
<dbReference type="SMART" id="SM00065">
    <property type="entry name" value="GAF"/>
    <property type="match status" value="1"/>
</dbReference>
<keyword evidence="1" id="KW-0378">Hydrolase</keyword>
<organism evidence="4 5">
    <name type="scientific">Actinacidiphila oryziradicis</name>
    <dbReference type="NCBI Taxonomy" id="2571141"/>
    <lineage>
        <taxon>Bacteria</taxon>
        <taxon>Bacillati</taxon>
        <taxon>Actinomycetota</taxon>
        <taxon>Actinomycetes</taxon>
        <taxon>Kitasatosporales</taxon>
        <taxon>Streptomycetaceae</taxon>
        <taxon>Actinacidiphila</taxon>
    </lineage>
</organism>
<dbReference type="InterPro" id="IPR029016">
    <property type="entry name" value="GAF-like_dom_sf"/>
</dbReference>